<evidence type="ECO:0000256" key="1">
    <source>
        <dbReference type="SAM" id="MobiDB-lite"/>
    </source>
</evidence>
<organism evidence="2 3">
    <name type="scientific">Pandoraea anhela</name>
    <dbReference type="NCBI Taxonomy" id="2508295"/>
    <lineage>
        <taxon>Bacteria</taxon>
        <taxon>Pseudomonadati</taxon>
        <taxon>Pseudomonadota</taxon>
        <taxon>Betaproteobacteria</taxon>
        <taxon>Burkholderiales</taxon>
        <taxon>Burkholderiaceae</taxon>
        <taxon>Pandoraea</taxon>
    </lineage>
</organism>
<evidence type="ECO:0000313" key="2">
    <source>
        <dbReference type="EMBL" id="VVD73866.1"/>
    </source>
</evidence>
<accession>A0A5E4SDA9</accession>
<keyword evidence="3" id="KW-1185">Reference proteome</keyword>
<name>A0A5E4SDA9_9BURK</name>
<dbReference type="Proteomes" id="UP000406256">
    <property type="component" value="Unassembled WGS sequence"/>
</dbReference>
<proteinExistence type="predicted"/>
<dbReference type="AlphaFoldDB" id="A0A5E4SDA9"/>
<feature type="region of interest" description="Disordered" evidence="1">
    <location>
        <begin position="104"/>
        <end position="126"/>
    </location>
</feature>
<sequence length="312" mass="31501">MGMACPIASCPDIAGAAAPEAGVMGMACPIASCPDIAGAAAPEAGVMGMACPIASCPDIAGAVAPEAGVMGIDIGIDIAWPMPACPAPDTLALIARQSPVATDSAGRAKSCNTPSGSAPTGASGDAGSVASGGGAALCAPMAGAAPAPHSDSAIGTHHACRCKERNVIERLVVLAMPDIAARGANGSHTVRRRMFIWQTDSWHRRQAYGHTGVRQPVAGQCVRSVRRGNGDGEHPVRTLAAWVDADTAYDPMQGRQATKALGGRSRTATTALVADVRRKGMAVDGWASGKRNTRFGGSAVHTTHAAQAEQLL</sequence>
<dbReference type="EMBL" id="CABPSB010000002">
    <property type="protein sequence ID" value="VVD73866.1"/>
    <property type="molecule type" value="Genomic_DNA"/>
</dbReference>
<evidence type="ECO:0000313" key="3">
    <source>
        <dbReference type="Proteomes" id="UP000406256"/>
    </source>
</evidence>
<protein>
    <submittedName>
        <fullName evidence="2">Uncharacterized protein</fullName>
    </submittedName>
</protein>
<gene>
    <name evidence="2" type="ORF">PAN31108_00742</name>
</gene>
<reference evidence="2 3" key="1">
    <citation type="submission" date="2019-08" db="EMBL/GenBank/DDBJ databases">
        <authorList>
            <person name="Peeters C."/>
        </authorList>
    </citation>
    <scope>NUCLEOTIDE SEQUENCE [LARGE SCALE GENOMIC DNA]</scope>
    <source>
        <strain evidence="2 3">LMG 31108</strain>
    </source>
</reference>
<feature type="compositionally biased region" description="Polar residues" evidence="1">
    <location>
        <begin position="110"/>
        <end position="120"/>
    </location>
</feature>